<feature type="non-terminal residue" evidence="1">
    <location>
        <position position="1"/>
    </location>
</feature>
<name>A0ABW3MA59_9PSEU</name>
<dbReference type="InterPro" id="IPR023393">
    <property type="entry name" value="START-like_dom_sf"/>
</dbReference>
<protein>
    <submittedName>
        <fullName evidence="1">SRPBCC family protein</fullName>
    </submittedName>
</protein>
<organism evidence="1 2">
    <name type="scientific">Kibdelosporangium lantanae</name>
    <dbReference type="NCBI Taxonomy" id="1497396"/>
    <lineage>
        <taxon>Bacteria</taxon>
        <taxon>Bacillati</taxon>
        <taxon>Actinomycetota</taxon>
        <taxon>Actinomycetes</taxon>
        <taxon>Pseudonocardiales</taxon>
        <taxon>Pseudonocardiaceae</taxon>
        <taxon>Kibdelosporangium</taxon>
    </lineage>
</organism>
<gene>
    <name evidence="1" type="ORF">ACFQ1S_17505</name>
</gene>
<keyword evidence="2" id="KW-1185">Reference proteome</keyword>
<dbReference type="Pfam" id="PF10604">
    <property type="entry name" value="Polyketide_cyc2"/>
    <property type="match status" value="1"/>
</dbReference>
<sequence length="94" mass="10542">GSQLVEEVLADSPGLFRYRISDFTSDQRFVVDHGLAEFRFAADDDGTRLEWTYSFLPMSADLRPVVEGFLETVMTPMMTATLTAMRDGVEATEL</sequence>
<dbReference type="Proteomes" id="UP001597045">
    <property type="component" value="Unassembled WGS sequence"/>
</dbReference>
<dbReference type="EMBL" id="JBHTIS010000978">
    <property type="protein sequence ID" value="MFD1047217.1"/>
    <property type="molecule type" value="Genomic_DNA"/>
</dbReference>
<proteinExistence type="predicted"/>
<dbReference type="Gene3D" id="3.30.530.20">
    <property type="match status" value="1"/>
</dbReference>
<accession>A0ABW3MA59</accession>
<dbReference type="InterPro" id="IPR019587">
    <property type="entry name" value="Polyketide_cyclase/dehydratase"/>
</dbReference>
<dbReference type="SUPFAM" id="SSF55961">
    <property type="entry name" value="Bet v1-like"/>
    <property type="match status" value="1"/>
</dbReference>
<evidence type="ECO:0000313" key="1">
    <source>
        <dbReference type="EMBL" id="MFD1047217.1"/>
    </source>
</evidence>
<reference evidence="2" key="1">
    <citation type="journal article" date="2019" name="Int. J. Syst. Evol. Microbiol.">
        <title>The Global Catalogue of Microorganisms (GCM) 10K type strain sequencing project: providing services to taxonomists for standard genome sequencing and annotation.</title>
        <authorList>
            <consortium name="The Broad Institute Genomics Platform"/>
            <consortium name="The Broad Institute Genome Sequencing Center for Infectious Disease"/>
            <person name="Wu L."/>
            <person name="Ma J."/>
        </authorList>
    </citation>
    <scope>NUCLEOTIDE SEQUENCE [LARGE SCALE GENOMIC DNA]</scope>
    <source>
        <strain evidence="2">JCM 31486</strain>
    </source>
</reference>
<evidence type="ECO:0000313" key="2">
    <source>
        <dbReference type="Proteomes" id="UP001597045"/>
    </source>
</evidence>
<comment type="caution">
    <text evidence="1">The sequence shown here is derived from an EMBL/GenBank/DDBJ whole genome shotgun (WGS) entry which is preliminary data.</text>
</comment>